<gene>
    <name evidence="1" type="ORF">HaLaN_32797</name>
</gene>
<proteinExistence type="predicted"/>
<accession>A0A6A0AKQ1</accession>
<feature type="non-terminal residue" evidence="1">
    <location>
        <position position="71"/>
    </location>
</feature>
<name>A0A6A0AKQ1_HAELA</name>
<keyword evidence="2" id="KW-1185">Reference proteome</keyword>
<dbReference type="EMBL" id="BLLF01008554">
    <property type="protein sequence ID" value="GFH33426.1"/>
    <property type="molecule type" value="Genomic_DNA"/>
</dbReference>
<organism evidence="1 2">
    <name type="scientific">Haematococcus lacustris</name>
    <name type="common">Green alga</name>
    <name type="synonym">Haematococcus pluvialis</name>
    <dbReference type="NCBI Taxonomy" id="44745"/>
    <lineage>
        <taxon>Eukaryota</taxon>
        <taxon>Viridiplantae</taxon>
        <taxon>Chlorophyta</taxon>
        <taxon>core chlorophytes</taxon>
        <taxon>Chlorophyceae</taxon>
        <taxon>CS clade</taxon>
        <taxon>Chlamydomonadales</taxon>
        <taxon>Haematococcaceae</taxon>
        <taxon>Haematococcus</taxon>
    </lineage>
</organism>
<reference evidence="1 2" key="1">
    <citation type="submission" date="2020-02" db="EMBL/GenBank/DDBJ databases">
        <title>Draft genome sequence of Haematococcus lacustris strain NIES-144.</title>
        <authorList>
            <person name="Morimoto D."/>
            <person name="Nakagawa S."/>
            <person name="Yoshida T."/>
            <person name="Sawayama S."/>
        </authorList>
    </citation>
    <scope>NUCLEOTIDE SEQUENCE [LARGE SCALE GENOMIC DNA]</scope>
    <source>
        <strain evidence="1 2">NIES-144</strain>
    </source>
</reference>
<sequence>MVLMALPSLGFQPPASFLAAAYSTLCGATHQLSSRTLCSLLAAMASLQGPLPLGLVKEVVGLVEDRVMVQQ</sequence>
<dbReference type="Proteomes" id="UP000485058">
    <property type="component" value="Unassembled WGS sequence"/>
</dbReference>
<comment type="caution">
    <text evidence="1">The sequence shown here is derived from an EMBL/GenBank/DDBJ whole genome shotgun (WGS) entry which is preliminary data.</text>
</comment>
<evidence type="ECO:0000313" key="1">
    <source>
        <dbReference type="EMBL" id="GFH33426.1"/>
    </source>
</evidence>
<protein>
    <submittedName>
        <fullName evidence="1">Uncharacterized protein</fullName>
    </submittedName>
</protein>
<evidence type="ECO:0000313" key="2">
    <source>
        <dbReference type="Proteomes" id="UP000485058"/>
    </source>
</evidence>
<dbReference type="AlphaFoldDB" id="A0A6A0AKQ1"/>